<proteinExistence type="predicted"/>
<evidence type="ECO:0000313" key="2">
    <source>
        <dbReference type="EMBL" id="KIP07633.1"/>
    </source>
</evidence>
<dbReference type="EMBL" id="KN840493">
    <property type="protein sequence ID" value="KIP07633.1"/>
    <property type="molecule type" value="Genomic_DNA"/>
</dbReference>
<evidence type="ECO:0000256" key="1">
    <source>
        <dbReference type="SAM" id="Phobius"/>
    </source>
</evidence>
<evidence type="ECO:0000313" key="3">
    <source>
        <dbReference type="Proteomes" id="UP000053257"/>
    </source>
</evidence>
<sequence>MLLTRGGRKIGLMRHMAQVNRRFERRQVMNPAAAPFYLMTSAMGLFSIQLMGYILFYGPNPPVVPSLWSDTLLRALQYISFFLMGIYIGRMTHFGLELGNPKVVDGAQPELLDEKV</sequence>
<protein>
    <submittedName>
        <fullName evidence="2">Uncharacterized protein</fullName>
    </submittedName>
</protein>
<feature type="transmembrane region" description="Helical" evidence="1">
    <location>
        <begin position="75"/>
        <end position="92"/>
    </location>
</feature>
<accession>A0A0C3PM05</accession>
<keyword evidence="1" id="KW-0812">Transmembrane</keyword>
<dbReference type="AlphaFoldDB" id="A0A0C3PM05"/>
<gene>
    <name evidence="2" type="ORF">PHLGIDRAFT_29927</name>
</gene>
<name>A0A0C3PM05_PHLG1</name>
<feature type="transmembrane region" description="Helical" evidence="1">
    <location>
        <begin position="32"/>
        <end position="55"/>
    </location>
</feature>
<keyword evidence="1" id="KW-0472">Membrane</keyword>
<keyword evidence="1" id="KW-1133">Transmembrane helix</keyword>
<dbReference type="Proteomes" id="UP000053257">
    <property type="component" value="Unassembled WGS sequence"/>
</dbReference>
<keyword evidence="3" id="KW-1185">Reference proteome</keyword>
<reference evidence="2 3" key="1">
    <citation type="journal article" date="2014" name="PLoS Genet.">
        <title>Analysis of the Phlebiopsis gigantea genome, transcriptome and secretome provides insight into its pioneer colonization strategies of wood.</title>
        <authorList>
            <person name="Hori C."/>
            <person name="Ishida T."/>
            <person name="Igarashi K."/>
            <person name="Samejima M."/>
            <person name="Suzuki H."/>
            <person name="Master E."/>
            <person name="Ferreira P."/>
            <person name="Ruiz-Duenas F.J."/>
            <person name="Held B."/>
            <person name="Canessa P."/>
            <person name="Larrondo L.F."/>
            <person name="Schmoll M."/>
            <person name="Druzhinina I.S."/>
            <person name="Kubicek C.P."/>
            <person name="Gaskell J.A."/>
            <person name="Kersten P."/>
            <person name="St John F."/>
            <person name="Glasner J."/>
            <person name="Sabat G."/>
            <person name="Splinter BonDurant S."/>
            <person name="Syed K."/>
            <person name="Yadav J."/>
            <person name="Mgbeahuruike A.C."/>
            <person name="Kovalchuk A."/>
            <person name="Asiegbu F.O."/>
            <person name="Lackner G."/>
            <person name="Hoffmeister D."/>
            <person name="Rencoret J."/>
            <person name="Gutierrez A."/>
            <person name="Sun H."/>
            <person name="Lindquist E."/>
            <person name="Barry K."/>
            <person name="Riley R."/>
            <person name="Grigoriev I.V."/>
            <person name="Henrissat B."/>
            <person name="Kues U."/>
            <person name="Berka R.M."/>
            <person name="Martinez A.T."/>
            <person name="Covert S.F."/>
            <person name="Blanchette R.A."/>
            <person name="Cullen D."/>
        </authorList>
    </citation>
    <scope>NUCLEOTIDE SEQUENCE [LARGE SCALE GENOMIC DNA]</scope>
    <source>
        <strain evidence="2 3">11061_1 CR5-6</strain>
    </source>
</reference>
<dbReference type="HOGENOM" id="CLU_2097691_0_0_1"/>
<organism evidence="2 3">
    <name type="scientific">Phlebiopsis gigantea (strain 11061_1 CR5-6)</name>
    <name type="common">White-rot fungus</name>
    <name type="synonym">Peniophora gigantea</name>
    <dbReference type="NCBI Taxonomy" id="745531"/>
    <lineage>
        <taxon>Eukaryota</taxon>
        <taxon>Fungi</taxon>
        <taxon>Dikarya</taxon>
        <taxon>Basidiomycota</taxon>
        <taxon>Agaricomycotina</taxon>
        <taxon>Agaricomycetes</taxon>
        <taxon>Polyporales</taxon>
        <taxon>Phanerochaetaceae</taxon>
        <taxon>Phlebiopsis</taxon>
    </lineage>
</organism>